<name>A0A944CC79_9HYPH</name>
<comment type="caution">
    <text evidence="1">The sequence shown here is derived from an EMBL/GenBank/DDBJ whole genome shotgun (WGS) entry which is preliminary data.</text>
</comment>
<dbReference type="InterPro" id="IPR010982">
    <property type="entry name" value="Lambda_DNA-bd_dom_sf"/>
</dbReference>
<dbReference type="EMBL" id="QTKU01000001">
    <property type="protein sequence ID" value="MBS8259471.1"/>
    <property type="molecule type" value="Genomic_DNA"/>
</dbReference>
<protein>
    <submittedName>
        <fullName evidence="1">Uncharacterized protein</fullName>
    </submittedName>
</protein>
<dbReference type="AlphaFoldDB" id="A0A944CC79"/>
<accession>A0A944CC79</accession>
<evidence type="ECO:0000313" key="2">
    <source>
        <dbReference type="Proteomes" id="UP000705379"/>
    </source>
</evidence>
<sequence length="143" mass="15364">MMKRAQSPHLDEVIRREQSPLQKRICGRLEELALTPAEAALAVGASMHLIRDVLRADPRTPPCPATVGSIARALATTSEWLLNGESADPSKGKENQQIDCALHAKATQAAVQSLETAGLVLDPGSLSELILHLYKRLEAAPQA</sequence>
<reference evidence="1" key="2">
    <citation type="journal article" date="2021" name="Microorganisms">
        <title>Bacterial Dimethylsulfoniopropionate Biosynthesis in the East China Sea.</title>
        <authorList>
            <person name="Liu J."/>
            <person name="Zhang Y."/>
            <person name="Liu J."/>
            <person name="Zhong H."/>
            <person name="Williams B.T."/>
            <person name="Zheng Y."/>
            <person name="Curson A.R.J."/>
            <person name="Sun C."/>
            <person name="Sun H."/>
            <person name="Song D."/>
            <person name="Wagner Mackenzie B."/>
            <person name="Bermejo Martinez A."/>
            <person name="Todd J.D."/>
            <person name="Zhang X.H."/>
        </authorList>
    </citation>
    <scope>NUCLEOTIDE SEQUENCE</scope>
    <source>
        <strain evidence="1">AESS21</strain>
    </source>
</reference>
<dbReference type="Gene3D" id="1.10.260.40">
    <property type="entry name" value="lambda repressor-like DNA-binding domains"/>
    <property type="match status" value="1"/>
</dbReference>
<dbReference type="Proteomes" id="UP000705379">
    <property type="component" value="Unassembled WGS sequence"/>
</dbReference>
<organism evidence="1 2">
    <name type="scientific">Roseibium polysiphoniae</name>
    <dbReference type="NCBI Taxonomy" id="2571221"/>
    <lineage>
        <taxon>Bacteria</taxon>
        <taxon>Pseudomonadati</taxon>
        <taxon>Pseudomonadota</taxon>
        <taxon>Alphaproteobacteria</taxon>
        <taxon>Hyphomicrobiales</taxon>
        <taxon>Stappiaceae</taxon>
        <taxon>Roseibium</taxon>
    </lineage>
</organism>
<dbReference type="GO" id="GO:0003677">
    <property type="term" value="F:DNA binding"/>
    <property type="evidence" value="ECO:0007669"/>
    <property type="project" value="InterPro"/>
</dbReference>
<evidence type="ECO:0000313" key="1">
    <source>
        <dbReference type="EMBL" id="MBS8259471.1"/>
    </source>
</evidence>
<proteinExistence type="predicted"/>
<gene>
    <name evidence="1" type="ORF">DYI23_04490</name>
</gene>
<dbReference type="RefSeq" id="WP_213215099.1">
    <property type="nucleotide sequence ID" value="NZ_QTKU01000001.1"/>
</dbReference>
<reference evidence="1" key="1">
    <citation type="submission" date="2018-08" db="EMBL/GenBank/DDBJ databases">
        <authorList>
            <person name="Jin W."/>
            <person name="Wang H."/>
            <person name="Yang Y."/>
            <person name="Li M."/>
            <person name="Liu J."/>
        </authorList>
    </citation>
    <scope>NUCLEOTIDE SEQUENCE</scope>
    <source>
        <strain evidence="1">AESS21</strain>
    </source>
</reference>